<reference evidence="1 2" key="1">
    <citation type="submission" date="2024-01" db="EMBL/GenBank/DDBJ databases">
        <title>The complete chloroplast genome sequence of Lithospermum erythrorhizon: insights into the phylogenetic relationship among Boraginaceae species and the maternal lineages of purple gromwells.</title>
        <authorList>
            <person name="Okada T."/>
            <person name="Watanabe K."/>
        </authorList>
    </citation>
    <scope>NUCLEOTIDE SEQUENCE [LARGE SCALE GENOMIC DNA]</scope>
</reference>
<evidence type="ECO:0000313" key="2">
    <source>
        <dbReference type="Proteomes" id="UP001454036"/>
    </source>
</evidence>
<protein>
    <submittedName>
        <fullName evidence="1">Uncharacterized protein</fullName>
    </submittedName>
</protein>
<comment type="caution">
    <text evidence="1">The sequence shown here is derived from an EMBL/GenBank/DDBJ whole genome shotgun (WGS) entry which is preliminary data.</text>
</comment>
<sequence>MPPLLSSSHLHHRFPLLSLRSNQGKVHSFVRSGLIPSLAEAQMYYQLVAENRSVPPLYGEGAYFSKTAEPLENS</sequence>
<keyword evidence="2" id="KW-1185">Reference proteome</keyword>
<dbReference type="EMBL" id="BAABME010002494">
    <property type="protein sequence ID" value="GAA0154885.1"/>
    <property type="molecule type" value="Genomic_DNA"/>
</dbReference>
<gene>
    <name evidence="1" type="ORF">LIER_12735</name>
</gene>
<proteinExistence type="predicted"/>
<accession>A0AAV3PT27</accession>
<evidence type="ECO:0000313" key="1">
    <source>
        <dbReference type="EMBL" id="GAA0154885.1"/>
    </source>
</evidence>
<dbReference type="Proteomes" id="UP001454036">
    <property type="component" value="Unassembled WGS sequence"/>
</dbReference>
<name>A0AAV3PT27_LITER</name>
<dbReference type="AlphaFoldDB" id="A0AAV3PT27"/>
<organism evidence="1 2">
    <name type="scientific">Lithospermum erythrorhizon</name>
    <name type="common">Purple gromwell</name>
    <name type="synonym">Lithospermum officinale var. erythrorhizon</name>
    <dbReference type="NCBI Taxonomy" id="34254"/>
    <lineage>
        <taxon>Eukaryota</taxon>
        <taxon>Viridiplantae</taxon>
        <taxon>Streptophyta</taxon>
        <taxon>Embryophyta</taxon>
        <taxon>Tracheophyta</taxon>
        <taxon>Spermatophyta</taxon>
        <taxon>Magnoliopsida</taxon>
        <taxon>eudicotyledons</taxon>
        <taxon>Gunneridae</taxon>
        <taxon>Pentapetalae</taxon>
        <taxon>asterids</taxon>
        <taxon>lamiids</taxon>
        <taxon>Boraginales</taxon>
        <taxon>Boraginaceae</taxon>
        <taxon>Boraginoideae</taxon>
        <taxon>Lithospermeae</taxon>
        <taxon>Lithospermum</taxon>
    </lineage>
</organism>